<dbReference type="AlphaFoldDB" id="U6LIG1"/>
<name>U6LIG1_9EIME</name>
<comment type="subcellular location">
    <subcellularLocation>
        <location evidence="1">Nucleus</location>
        <location evidence="1">Nucleolus</location>
    </subcellularLocation>
</comment>
<dbReference type="Gene3D" id="1.10.246.90">
    <property type="entry name" value="Nop domain"/>
    <property type="match status" value="1"/>
</dbReference>
<evidence type="ECO:0000313" key="7">
    <source>
        <dbReference type="EMBL" id="CDJ47590.1"/>
    </source>
</evidence>
<dbReference type="VEuPathDB" id="ToxoDB:EBH_0016750"/>
<dbReference type="GO" id="GO:0032040">
    <property type="term" value="C:small-subunit processome"/>
    <property type="evidence" value="ECO:0007669"/>
    <property type="project" value="InterPro"/>
</dbReference>
<dbReference type="InterPro" id="IPR012974">
    <property type="entry name" value="NOP58/56_N"/>
</dbReference>
<reference evidence="7" key="2">
    <citation type="submission" date="2013-10" db="EMBL/GenBank/DDBJ databases">
        <authorList>
            <person name="Aslett M."/>
        </authorList>
    </citation>
    <scope>NUCLEOTIDE SEQUENCE [LARGE SCALE GENOMIC DNA]</scope>
    <source>
        <strain evidence="7">Houghton</strain>
    </source>
</reference>
<dbReference type="Gene3D" id="1.10.287.4070">
    <property type="match status" value="1"/>
</dbReference>
<sequence>MLALLETAAGFALFRIKDGSLVHAAEVEDIFSAFSSEGGVRQYVELASFSRFKDTKQAAEEIKALHESRMGKGLQKFLKKNILQAPAAAEAATAAAAAAATLIVSDKGLAAAVKRQLNIDVIFSPQTHEILRGIKQHISSLITGLDDKDRHQMAMSLSHALNRFKLRFSPEKLDTMIIQAVGLLEDLDRELNGFAMRLKEWYGWHFPELAKIVGDNGVYAQLVLLLQFRQQAKQAPLENLLPDEICAEIRLSAETSMGTDMTEDDLAHISALATRVIELTEYRTNLAEYLKLRMRAVAPNLTHMVGEVLGARLLAHCGSLLSLSKQPASTLQILGAEKALFRALKTKGNTPKYGILYHAALVGQASPKLKGKISRVLAAKLSLCVRVDALTEAAEAAAAAAGAAEDPAAAAAAAAGPAEPTVAVACRRYVENRLEQLEQQLAGSGPRPASKPAFQRYTPHRDINGAATKYDTSTDAVDTPQVHKKQKRQQAAAAAAEPAAAAASSNTEETEQPKKKKKIKTEIQA</sequence>
<evidence type="ECO:0000259" key="6">
    <source>
        <dbReference type="PROSITE" id="PS51358"/>
    </source>
</evidence>
<dbReference type="InterPro" id="IPR042239">
    <property type="entry name" value="Nop_C"/>
</dbReference>
<dbReference type="GO" id="GO:0031428">
    <property type="term" value="C:box C/D methylation guide snoRNP complex"/>
    <property type="evidence" value="ECO:0007669"/>
    <property type="project" value="InterPro"/>
</dbReference>
<dbReference type="SMART" id="SM00931">
    <property type="entry name" value="NOSIC"/>
    <property type="match status" value="1"/>
</dbReference>
<dbReference type="EMBL" id="HG710781">
    <property type="protein sequence ID" value="CDJ47590.1"/>
    <property type="molecule type" value="Genomic_DNA"/>
</dbReference>
<organism evidence="7 8">
    <name type="scientific">Eimeria brunetti</name>
    <dbReference type="NCBI Taxonomy" id="51314"/>
    <lineage>
        <taxon>Eukaryota</taxon>
        <taxon>Sar</taxon>
        <taxon>Alveolata</taxon>
        <taxon>Apicomplexa</taxon>
        <taxon>Conoidasida</taxon>
        <taxon>Coccidia</taxon>
        <taxon>Eucoccidiorida</taxon>
        <taxon>Eimeriorina</taxon>
        <taxon>Eimeriidae</taxon>
        <taxon>Eimeria</taxon>
    </lineage>
</organism>
<dbReference type="PANTHER" id="PTHR10894:SF1">
    <property type="entry name" value="NUCLEOLAR PROTEIN 58"/>
    <property type="match status" value="1"/>
</dbReference>
<dbReference type="InterPro" id="IPR002687">
    <property type="entry name" value="Nop_dom"/>
</dbReference>
<feature type="region of interest" description="Disordered" evidence="5">
    <location>
        <begin position="440"/>
        <end position="525"/>
    </location>
</feature>
<evidence type="ECO:0000256" key="5">
    <source>
        <dbReference type="SAM" id="MobiDB-lite"/>
    </source>
</evidence>
<dbReference type="Pfam" id="PF08156">
    <property type="entry name" value="NOP5NT"/>
    <property type="match status" value="1"/>
</dbReference>
<gene>
    <name evidence="7" type="ORF">EBH_0016750</name>
</gene>
<dbReference type="FunFam" id="1.10.246.90:FF:000005">
    <property type="entry name" value="Nucleolar protein 5, putative"/>
    <property type="match status" value="1"/>
</dbReference>
<protein>
    <submittedName>
        <fullName evidence="7">Nucleolar protein NOP5, putative</fullName>
    </submittedName>
</protein>
<dbReference type="InterPro" id="IPR012976">
    <property type="entry name" value="NOSIC"/>
</dbReference>
<evidence type="ECO:0000256" key="1">
    <source>
        <dbReference type="ARBA" id="ARBA00004604"/>
    </source>
</evidence>
<evidence type="ECO:0000313" key="8">
    <source>
        <dbReference type="Proteomes" id="UP000030750"/>
    </source>
</evidence>
<feature type="domain" description="Nop" evidence="6">
    <location>
        <begin position="297"/>
        <end position="439"/>
    </location>
</feature>
<dbReference type="InterPro" id="IPR036070">
    <property type="entry name" value="Nop_dom_sf"/>
</dbReference>
<dbReference type="PANTHER" id="PTHR10894">
    <property type="entry name" value="NUCLEOLAR PROTEIN 5 NUCLEOLAR PROTEIN NOP5 NOP58"/>
    <property type="match status" value="1"/>
</dbReference>
<keyword evidence="4" id="KW-0539">Nucleus</keyword>
<comment type="similarity">
    <text evidence="2">Belongs to the NOP5/NOP56 family.</text>
</comment>
<accession>U6LIG1</accession>
<evidence type="ECO:0000256" key="2">
    <source>
        <dbReference type="ARBA" id="ARBA00009211"/>
    </source>
</evidence>
<dbReference type="InterPro" id="IPR045056">
    <property type="entry name" value="Nop56/Nop58"/>
</dbReference>
<keyword evidence="3" id="KW-0690">Ribosome biogenesis</keyword>
<dbReference type="SUPFAM" id="SSF89124">
    <property type="entry name" value="Nop domain"/>
    <property type="match status" value="1"/>
</dbReference>
<feature type="compositionally biased region" description="Low complexity" evidence="5">
    <location>
        <begin position="491"/>
        <end position="503"/>
    </location>
</feature>
<reference evidence="7" key="1">
    <citation type="submission" date="2013-10" db="EMBL/GenBank/DDBJ databases">
        <title>Genomic analysis of the causative agents of coccidiosis in chickens.</title>
        <authorList>
            <person name="Reid A.J."/>
            <person name="Blake D."/>
            <person name="Billington K."/>
            <person name="Browne H."/>
            <person name="Dunn M."/>
            <person name="Hung S."/>
            <person name="Kawahara F."/>
            <person name="Miranda-Saavedra D."/>
            <person name="Mourier T."/>
            <person name="Nagra H."/>
            <person name="Otto T.D."/>
            <person name="Rawlings N."/>
            <person name="Sanchez A."/>
            <person name="Sanders M."/>
            <person name="Subramaniam C."/>
            <person name="Tay Y."/>
            <person name="Dear P."/>
            <person name="Doerig C."/>
            <person name="Gruber A."/>
            <person name="Parkinson J."/>
            <person name="Shirley M."/>
            <person name="Wan K.L."/>
            <person name="Berriman M."/>
            <person name="Tomley F."/>
            <person name="Pain A."/>
        </authorList>
    </citation>
    <scope>NUCLEOTIDE SEQUENCE [LARGE SCALE GENOMIC DNA]</scope>
    <source>
        <strain evidence="7">Houghton</strain>
    </source>
</reference>
<dbReference type="GO" id="GO:0042254">
    <property type="term" value="P:ribosome biogenesis"/>
    <property type="evidence" value="ECO:0007669"/>
    <property type="project" value="UniProtKB-KW"/>
</dbReference>
<evidence type="ECO:0000256" key="4">
    <source>
        <dbReference type="ARBA" id="ARBA00023242"/>
    </source>
</evidence>
<dbReference type="PROSITE" id="PS51358">
    <property type="entry name" value="NOP"/>
    <property type="match status" value="1"/>
</dbReference>
<proteinExistence type="inferred from homology"/>
<dbReference type="Proteomes" id="UP000030750">
    <property type="component" value="Unassembled WGS sequence"/>
</dbReference>
<dbReference type="GO" id="GO:0030515">
    <property type="term" value="F:snoRNA binding"/>
    <property type="evidence" value="ECO:0007669"/>
    <property type="project" value="InterPro"/>
</dbReference>
<dbReference type="OrthoDB" id="6780543at2759"/>
<dbReference type="Pfam" id="PF01798">
    <property type="entry name" value="Nop"/>
    <property type="match status" value="1"/>
</dbReference>
<evidence type="ECO:0000256" key="3">
    <source>
        <dbReference type="ARBA" id="ARBA00022517"/>
    </source>
</evidence>
<keyword evidence="8" id="KW-1185">Reference proteome</keyword>